<proteinExistence type="predicted"/>
<sequence>MKEIRRNNHFVPKLYLKQWAQNGRIPTYRLLVSNEAVPEWRDLSLSKIAFREHLYTYATAKEETDEFEHWLAEEFENPAVDAIERVVREQRLTPEHWRRLVRFAVAQEVRTPA</sequence>
<dbReference type="AlphaFoldDB" id="A0A2A7UT58"/>
<name>A0A2A7UT58_COMTR</name>
<dbReference type="Pfam" id="PF14022">
    <property type="entry name" value="DUF4238"/>
    <property type="match status" value="1"/>
</dbReference>
<keyword evidence="2" id="KW-1185">Reference proteome</keyword>
<reference evidence="2" key="1">
    <citation type="submission" date="2017-09" db="EMBL/GenBank/DDBJ databases">
        <title>FDA dAtabase for Regulatory Grade micrObial Sequences (FDA-ARGOS): Supporting development and validation of Infectious Disease Dx tests.</title>
        <authorList>
            <person name="Minogue T."/>
            <person name="Wolcott M."/>
            <person name="Wasieloski L."/>
            <person name="Aguilar W."/>
            <person name="Moore D."/>
            <person name="Tallon L."/>
            <person name="Sadzewicz L."/>
            <person name="Ott S."/>
            <person name="Zhao X."/>
            <person name="Nagaraj S."/>
            <person name="Vavikolanu K."/>
            <person name="Aluvathingal J."/>
            <person name="Nadendla S."/>
            <person name="Sichtig H."/>
        </authorList>
    </citation>
    <scope>NUCLEOTIDE SEQUENCE [LARGE SCALE GENOMIC DNA]</scope>
    <source>
        <strain evidence="2">FDAARGOS_394</strain>
    </source>
</reference>
<protein>
    <submittedName>
        <fullName evidence="1">DUF4238 domain-containing protein</fullName>
    </submittedName>
</protein>
<dbReference type="RefSeq" id="WP_083520549.1">
    <property type="nucleotide sequence ID" value="NZ_PDEA01000001.1"/>
</dbReference>
<dbReference type="EMBL" id="PDEA01000001">
    <property type="protein sequence ID" value="PEH88505.1"/>
    <property type="molecule type" value="Genomic_DNA"/>
</dbReference>
<accession>A0A2A7UT58</accession>
<dbReference type="GeneID" id="80800484"/>
<gene>
    <name evidence="1" type="ORF">CRM82_07720</name>
</gene>
<evidence type="ECO:0000313" key="1">
    <source>
        <dbReference type="EMBL" id="PEH88505.1"/>
    </source>
</evidence>
<organism evidence="1 2">
    <name type="scientific">Comamonas terrigena</name>
    <dbReference type="NCBI Taxonomy" id="32013"/>
    <lineage>
        <taxon>Bacteria</taxon>
        <taxon>Pseudomonadati</taxon>
        <taxon>Pseudomonadota</taxon>
        <taxon>Betaproteobacteria</taxon>
        <taxon>Burkholderiales</taxon>
        <taxon>Comamonadaceae</taxon>
        <taxon>Comamonas</taxon>
    </lineage>
</organism>
<dbReference type="OrthoDB" id="8912924at2"/>
<evidence type="ECO:0000313" key="2">
    <source>
        <dbReference type="Proteomes" id="UP000220246"/>
    </source>
</evidence>
<comment type="caution">
    <text evidence="1">The sequence shown here is derived from an EMBL/GenBank/DDBJ whole genome shotgun (WGS) entry which is preliminary data.</text>
</comment>
<dbReference type="InterPro" id="IPR025332">
    <property type="entry name" value="DUF4238"/>
</dbReference>
<dbReference type="Proteomes" id="UP000220246">
    <property type="component" value="Unassembled WGS sequence"/>
</dbReference>